<dbReference type="AlphaFoldDB" id="A0A855A504"/>
<dbReference type="Proteomes" id="UP000220611">
    <property type="component" value="Unassembled WGS sequence"/>
</dbReference>
<accession>A0A855A504</accession>
<sequence length="84" mass="9571">MSICWNTAVRAGSTRFAYKFRLQKPRADGVPAARKVRRCRKLDNEHSCSKQISFSPPESLNDSDNLQKPVKQAGKFSSLLYRLL</sequence>
<evidence type="ECO:0000313" key="1">
    <source>
        <dbReference type="EMBL" id="PEQ24386.1"/>
    </source>
</evidence>
<name>A0A855A504_9FIRM</name>
<keyword evidence="2" id="KW-1185">Reference proteome</keyword>
<protein>
    <submittedName>
        <fullName evidence="1">Uncharacterized protein</fullName>
    </submittedName>
</protein>
<evidence type="ECO:0000313" key="2">
    <source>
        <dbReference type="Proteomes" id="UP000220611"/>
    </source>
</evidence>
<dbReference type="EMBL" id="NOXF01000006">
    <property type="protein sequence ID" value="PEQ24386.1"/>
    <property type="molecule type" value="Genomic_DNA"/>
</dbReference>
<comment type="caution">
    <text evidence="1">The sequence shown here is derived from an EMBL/GenBank/DDBJ whole genome shotgun (WGS) entry which is preliminary data.</text>
</comment>
<proteinExistence type="predicted"/>
<reference evidence="1 2" key="1">
    <citation type="submission" date="2017-07" db="EMBL/GenBank/DDBJ databases">
        <title>Prevalence of linear plasmids in Cutibacterium (Propionibacterium) acnes isolates obtained from prostatic tissue.</title>
        <authorList>
            <person name="Davidsson S."/>
            <person name="Carlsson J."/>
            <person name="Molling P."/>
            <person name="Andren O."/>
            <person name="Andersson S.-O."/>
            <person name="Brzuszkiewicz E."/>
            <person name="Poehlein A."/>
            <person name="Al-Zeer M."/>
            <person name="Brinkmann V."/>
            <person name="Scavenius C."/>
            <person name="Nazipi S."/>
            <person name="Soderquist B."/>
            <person name="Bruggemann H."/>
        </authorList>
    </citation>
    <scope>NUCLEOTIDE SEQUENCE [LARGE SCALE GENOMIC DNA]</scope>
    <source>
        <strain evidence="1 2">DSM 753</strain>
    </source>
</reference>
<organism evidence="1 2">
    <name type="scientific">[Clostridium] leptum DSM 753</name>
    <dbReference type="NCBI Taxonomy" id="428125"/>
    <lineage>
        <taxon>Bacteria</taxon>
        <taxon>Bacillati</taxon>
        <taxon>Bacillota</taxon>
        <taxon>Clostridia</taxon>
        <taxon>Eubacteriales</taxon>
        <taxon>Oscillospiraceae</taxon>
        <taxon>Oscillospiraceae incertae sedis</taxon>
    </lineage>
</organism>
<gene>
    <name evidence="1" type="ORF">CH238_09320</name>
</gene>